<proteinExistence type="predicted"/>
<organism evidence="2 3">
    <name type="scientific">Streptomyces althioticus subsp. attaecolombicae</name>
    <dbReference type="NCBI Taxonomy" id="3075534"/>
    <lineage>
        <taxon>Bacteria</taxon>
        <taxon>Bacillati</taxon>
        <taxon>Actinomycetota</taxon>
        <taxon>Actinomycetes</taxon>
        <taxon>Kitasatosporales</taxon>
        <taxon>Streptomycetaceae</taxon>
        <taxon>Streptomyces</taxon>
        <taxon>Streptomyces althioticus group</taxon>
    </lineage>
</organism>
<name>A0ABU3HXM3_9ACTN</name>
<evidence type="ECO:0000313" key="3">
    <source>
        <dbReference type="Proteomes" id="UP001181313"/>
    </source>
</evidence>
<dbReference type="RefSeq" id="WP_139118532.1">
    <property type="nucleotide sequence ID" value="NZ_JAVSGH010000010.1"/>
</dbReference>
<comment type="caution">
    <text evidence="2">The sequence shown here is derived from an EMBL/GenBank/DDBJ whole genome shotgun (WGS) entry which is preliminary data.</text>
</comment>
<feature type="domain" description="Helix-turn-helix" evidence="1">
    <location>
        <begin position="8"/>
        <end position="54"/>
    </location>
</feature>
<evidence type="ECO:0000259" key="1">
    <source>
        <dbReference type="Pfam" id="PF12728"/>
    </source>
</evidence>
<sequence>MSEPMWDVKALAAYLGKPTSWVYDNHLKEALPSFRVGQQLRFSPMEIRQWLEERCRMVANFE</sequence>
<dbReference type="Pfam" id="PF12728">
    <property type="entry name" value="HTH_17"/>
    <property type="match status" value="1"/>
</dbReference>
<keyword evidence="3" id="KW-1185">Reference proteome</keyword>
<reference evidence="2" key="1">
    <citation type="submission" date="2024-05" db="EMBL/GenBank/DDBJ databases">
        <title>30 novel species of actinomycetes from the DSMZ collection.</title>
        <authorList>
            <person name="Nouioui I."/>
        </authorList>
    </citation>
    <scope>NUCLEOTIDE SEQUENCE</scope>
    <source>
        <strain evidence="2">DSM 41972</strain>
    </source>
</reference>
<protein>
    <submittedName>
        <fullName evidence="2">Helix-turn-helix domain-containing protein</fullName>
    </submittedName>
</protein>
<accession>A0ABU3HXM3</accession>
<evidence type="ECO:0000313" key="2">
    <source>
        <dbReference type="EMBL" id="MDT3725445.1"/>
    </source>
</evidence>
<dbReference type="EMBL" id="JAVSGH010000010">
    <property type="protein sequence ID" value="MDT3725445.1"/>
    <property type="molecule type" value="Genomic_DNA"/>
</dbReference>
<gene>
    <name evidence="2" type="ORF">ROS62_11270</name>
</gene>
<dbReference type="InterPro" id="IPR041657">
    <property type="entry name" value="HTH_17"/>
</dbReference>
<dbReference type="Proteomes" id="UP001181313">
    <property type="component" value="Unassembled WGS sequence"/>
</dbReference>